<dbReference type="AlphaFoldDB" id="A0A9J6FBC0"/>
<dbReference type="Proteomes" id="UP000821853">
    <property type="component" value="Chromosome 1"/>
</dbReference>
<keyword evidence="2" id="KW-1185">Reference proteome</keyword>
<sequence length="174" mass="18972">MILNQICRAVLLAAVSLALIVALLCRCAWAIDIRPVLAEDASLMTNRSFAQGFLLAAGGGGGGSSSPGNLSQDEASVLELWQTYDKGLRGQVDNLLRQALPYLLEIGDVGIDIRCAQSLLKIVFGLRKLEKWAFQRELPLQLHSPLYRTSLVICLLTPASGLHGHVMWTMRVFA</sequence>
<gene>
    <name evidence="1" type="ORF">HPB48_002439</name>
</gene>
<dbReference type="OMA" id="IELWEMY"/>
<accession>A0A9J6FBC0</accession>
<evidence type="ECO:0000313" key="1">
    <source>
        <dbReference type="EMBL" id="KAH9359840.1"/>
    </source>
</evidence>
<dbReference type="EMBL" id="JABSTR010000001">
    <property type="protein sequence ID" value="KAH9359840.1"/>
    <property type="molecule type" value="Genomic_DNA"/>
</dbReference>
<reference evidence="1 2" key="1">
    <citation type="journal article" date="2020" name="Cell">
        <title>Large-Scale Comparative Analyses of Tick Genomes Elucidate Their Genetic Diversity and Vector Capacities.</title>
        <authorList>
            <consortium name="Tick Genome and Microbiome Consortium (TIGMIC)"/>
            <person name="Jia N."/>
            <person name="Wang J."/>
            <person name="Shi W."/>
            <person name="Du L."/>
            <person name="Sun Y."/>
            <person name="Zhan W."/>
            <person name="Jiang J.F."/>
            <person name="Wang Q."/>
            <person name="Zhang B."/>
            <person name="Ji P."/>
            <person name="Bell-Sakyi L."/>
            <person name="Cui X.M."/>
            <person name="Yuan T.T."/>
            <person name="Jiang B.G."/>
            <person name="Yang W.F."/>
            <person name="Lam T.T."/>
            <person name="Chang Q.C."/>
            <person name="Ding S.J."/>
            <person name="Wang X.J."/>
            <person name="Zhu J.G."/>
            <person name="Ruan X.D."/>
            <person name="Zhao L."/>
            <person name="Wei J.T."/>
            <person name="Ye R.Z."/>
            <person name="Que T.C."/>
            <person name="Du C.H."/>
            <person name="Zhou Y.H."/>
            <person name="Cheng J.X."/>
            <person name="Dai P.F."/>
            <person name="Guo W.B."/>
            <person name="Han X.H."/>
            <person name="Huang E.J."/>
            <person name="Li L.F."/>
            <person name="Wei W."/>
            <person name="Gao Y.C."/>
            <person name="Liu J.Z."/>
            <person name="Shao H.Z."/>
            <person name="Wang X."/>
            <person name="Wang C.C."/>
            <person name="Yang T.C."/>
            <person name="Huo Q.B."/>
            <person name="Li W."/>
            <person name="Chen H.Y."/>
            <person name="Chen S.E."/>
            <person name="Zhou L.G."/>
            <person name="Ni X.B."/>
            <person name="Tian J.H."/>
            <person name="Sheng Y."/>
            <person name="Liu T."/>
            <person name="Pan Y.S."/>
            <person name="Xia L.Y."/>
            <person name="Li J."/>
            <person name="Zhao F."/>
            <person name="Cao W.C."/>
        </authorList>
    </citation>
    <scope>NUCLEOTIDE SEQUENCE [LARGE SCALE GENOMIC DNA]</scope>
    <source>
        <strain evidence="1">HaeL-2018</strain>
    </source>
</reference>
<dbReference type="OrthoDB" id="6480856at2759"/>
<name>A0A9J6FBC0_HAELO</name>
<proteinExistence type="predicted"/>
<dbReference type="VEuPathDB" id="VectorBase:HLOH_042198"/>
<protein>
    <submittedName>
        <fullName evidence="1">Uncharacterized protein</fullName>
    </submittedName>
</protein>
<comment type="caution">
    <text evidence="1">The sequence shown here is derived from an EMBL/GenBank/DDBJ whole genome shotgun (WGS) entry which is preliminary data.</text>
</comment>
<organism evidence="1 2">
    <name type="scientific">Haemaphysalis longicornis</name>
    <name type="common">Bush tick</name>
    <dbReference type="NCBI Taxonomy" id="44386"/>
    <lineage>
        <taxon>Eukaryota</taxon>
        <taxon>Metazoa</taxon>
        <taxon>Ecdysozoa</taxon>
        <taxon>Arthropoda</taxon>
        <taxon>Chelicerata</taxon>
        <taxon>Arachnida</taxon>
        <taxon>Acari</taxon>
        <taxon>Parasitiformes</taxon>
        <taxon>Ixodida</taxon>
        <taxon>Ixodoidea</taxon>
        <taxon>Ixodidae</taxon>
        <taxon>Haemaphysalinae</taxon>
        <taxon>Haemaphysalis</taxon>
    </lineage>
</organism>
<evidence type="ECO:0000313" key="2">
    <source>
        <dbReference type="Proteomes" id="UP000821853"/>
    </source>
</evidence>